<dbReference type="EMBL" id="MU266396">
    <property type="protein sequence ID" value="KAH7925759.1"/>
    <property type="molecule type" value="Genomic_DNA"/>
</dbReference>
<gene>
    <name evidence="1" type="ORF">BV22DRAFT_1128798</name>
</gene>
<evidence type="ECO:0000313" key="2">
    <source>
        <dbReference type="Proteomes" id="UP000790709"/>
    </source>
</evidence>
<reference evidence="1" key="1">
    <citation type="journal article" date="2021" name="New Phytol.">
        <title>Evolutionary innovations through gain and loss of genes in the ectomycorrhizal Boletales.</title>
        <authorList>
            <person name="Wu G."/>
            <person name="Miyauchi S."/>
            <person name="Morin E."/>
            <person name="Kuo A."/>
            <person name="Drula E."/>
            <person name="Varga T."/>
            <person name="Kohler A."/>
            <person name="Feng B."/>
            <person name="Cao Y."/>
            <person name="Lipzen A."/>
            <person name="Daum C."/>
            <person name="Hundley H."/>
            <person name="Pangilinan J."/>
            <person name="Johnson J."/>
            <person name="Barry K."/>
            <person name="LaButti K."/>
            <person name="Ng V."/>
            <person name="Ahrendt S."/>
            <person name="Min B."/>
            <person name="Choi I.G."/>
            <person name="Park H."/>
            <person name="Plett J.M."/>
            <person name="Magnuson J."/>
            <person name="Spatafora J.W."/>
            <person name="Nagy L.G."/>
            <person name="Henrissat B."/>
            <person name="Grigoriev I.V."/>
            <person name="Yang Z.L."/>
            <person name="Xu J."/>
            <person name="Martin F.M."/>
        </authorList>
    </citation>
    <scope>NUCLEOTIDE SEQUENCE</scope>
    <source>
        <strain evidence="1">KUC20120723A-06</strain>
    </source>
</reference>
<organism evidence="1 2">
    <name type="scientific">Leucogyrophana mollusca</name>
    <dbReference type="NCBI Taxonomy" id="85980"/>
    <lineage>
        <taxon>Eukaryota</taxon>
        <taxon>Fungi</taxon>
        <taxon>Dikarya</taxon>
        <taxon>Basidiomycota</taxon>
        <taxon>Agaricomycotina</taxon>
        <taxon>Agaricomycetes</taxon>
        <taxon>Agaricomycetidae</taxon>
        <taxon>Boletales</taxon>
        <taxon>Boletales incertae sedis</taxon>
        <taxon>Leucogyrophana</taxon>
    </lineage>
</organism>
<keyword evidence="2" id="KW-1185">Reference proteome</keyword>
<evidence type="ECO:0000313" key="1">
    <source>
        <dbReference type="EMBL" id="KAH7925759.1"/>
    </source>
</evidence>
<proteinExistence type="predicted"/>
<name>A0ACB8BKD0_9AGAM</name>
<sequence>MSTPRGRGTGAKRGRKPRGAFPNVSSDAPRPATTQTHQLLSAVADDDHSTQLSWPSESKNNLKIPMDNFSPTQYDRFKAYRRHALPKQAVRKVIQQTTGQQVS</sequence>
<comment type="caution">
    <text evidence="1">The sequence shown here is derived from an EMBL/GenBank/DDBJ whole genome shotgun (WGS) entry which is preliminary data.</text>
</comment>
<dbReference type="Proteomes" id="UP000790709">
    <property type="component" value="Unassembled WGS sequence"/>
</dbReference>
<accession>A0ACB8BKD0</accession>
<protein>
    <submittedName>
        <fullName evidence="1">Uncharacterized protein</fullName>
    </submittedName>
</protein>